<sequence length="222" mass="26362">MEGILLDNLINAQIIKKPYKHTTFQLFTKELCDKLIKNFYEINKYLNTKNGLSQSRFMLDVEGDTTNGINYNIYPFLKDIEPLNSVLQYYSDKIIKAHYEKYYESKQHLRYSLQLVYDKKNYSIGPHTDSFKRAATQITYLVCDEDINKNLGVCVYKDLIDRHKEIWEKKHYSFDDFEKVKQIEYYPGSSINFKVKPTSFHGVEKIDVDCNRMSIQTIIRKD</sequence>
<accession>A0A6C0IX46</accession>
<evidence type="ECO:0008006" key="2">
    <source>
        <dbReference type="Google" id="ProtNLM"/>
    </source>
</evidence>
<protein>
    <recommendedName>
        <fullName evidence="2">Prolyl 4-hydroxylase alpha subunit Fe(2+) 2OG dioxygenase domain-containing protein</fullName>
    </recommendedName>
</protein>
<name>A0A6C0IX46_9ZZZZ</name>
<reference evidence="1" key="1">
    <citation type="journal article" date="2020" name="Nature">
        <title>Giant virus diversity and host interactions through global metagenomics.</title>
        <authorList>
            <person name="Schulz F."/>
            <person name="Roux S."/>
            <person name="Paez-Espino D."/>
            <person name="Jungbluth S."/>
            <person name="Walsh D.A."/>
            <person name="Denef V.J."/>
            <person name="McMahon K.D."/>
            <person name="Konstantinidis K.T."/>
            <person name="Eloe-Fadrosh E.A."/>
            <person name="Kyrpides N.C."/>
            <person name="Woyke T."/>
        </authorList>
    </citation>
    <scope>NUCLEOTIDE SEQUENCE</scope>
    <source>
        <strain evidence="1">GVMAG-M-3300024302-11</strain>
    </source>
</reference>
<dbReference type="Gene3D" id="2.60.120.620">
    <property type="entry name" value="q2cbj1_9rhob like domain"/>
    <property type="match status" value="1"/>
</dbReference>
<dbReference type="EMBL" id="MN740257">
    <property type="protein sequence ID" value="QHT96417.1"/>
    <property type="molecule type" value="Genomic_DNA"/>
</dbReference>
<proteinExistence type="predicted"/>
<organism evidence="1">
    <name type="scientific">viral metagenome</name>
    <dbReference type="NCBI Taxonomy" id="1070528"/>
    <lineage>
        <taxon>unclassified sequences</taxon>
        <taxon>metagenomes</taxon>
        <taxon>organismal metagenomes</taxon>
    </lineage>
</organism>
<evidence type="ECO:0000313" key="1">
    <source>
        <dbReference type="EMBL" id="QHT96417.1"/>
    </source>
</evidence>
<dbReference type="AlphaFoldDB" id="A0A6C0IX46"/>